<sequence length="258" mass="28800">MTVLTESRALTLIECVKRLKADDYSESTGLSSVDAKNGAPSVSNLLTLPVDGTLTIHLVGADHREGNTVAETLGIFDQFFQYLAVDDRCYETLQLVLVGPNIAHKLHNDSHESTHIDTTATLEAKATAAAIQIELSYYVGSFDDYYGETDQYVRPDLAVCFNAGIWGYDQWLPTLRLLVHQIQTPLLITSYNENEASDDEDVLDDSVAPPRWFWRAEKNPFGSLTHRSTRNEYGSILRENDFWMCVGPSSMQSVVVSE</sequence>
<reference evidence="2" key="1">
    <citation type="submission" date="2019-03" db="EMBL/GenBank/DDBJ databases">
        <title>Long read genome sequence of the mycoparasitic Pythium oligandrum ATCC 38472 isolated from sugarbeet rhizosphere.</title>
        <authorList>
            <person name="Gaulin E."/>
        </authorList>
    </citation>
    <scope>NUCLEOTIDE SEQUENCE</scope>
    <source>
        <strain evidence="2">ATCC 38472_TT</strain>
    </source>
</reference>
<dbReference type="EMBL" id="SPLM01000145">
    <property type="protein sequence ID" value="TMW56580.1"/>
    <property type="molecule type" value="Genomic_DNA"/>
</dbReference>
<proteinExistence type="predicted"/>
<organism evidence="2 3">
    <name type="scientific">Pythium oligandrum</name>
    <name type="common">Mycoparasitic fungus</name>
    <dbReference type="NCBI Taxonomy" id="41045"/>
    <lineage>
        <taxon>Eukaryota</taxon>
        <taxon>Sar</taxon>
        <taxon>Stramenopiles</taxon>
        <taxon>Oomycota</taxon>
        <taxon>Peronosporomycetes</taxon>
        <taxon>Pythiales</taxon>
        <taxon>Pythiaceae</taxon>
        <taxon>Pythium</taxon>
    </lineage>
</organism>
<dbReference type="PANTHER" id="PTHR28069">
    <property type="entry name" value="GH20023P"/>
    <property type="match status" value="1"/>
</dbReference>
<dbReference type="InterPro" id="IPR046824">
    <property type="entry name" value="Mss51-like_C"/>
</dbReference>
<protein>
    <recommendedName>
        <fullName evidence="1">Mitochondrial splicing suppressor 51-like C-terminal domain-containing protein</fullName>
    </recommendedName>
</protein>
<evidence type="ECO:0000313" key="3">
    <source>
        <dbReference type="Proteomes" id="UP000794436"/>
    </source>
</evidence>
<dbReference type="Pfam" id="PF20179">
    <property type="entry name" value="MSS51_C"/>
    <property type="match status" value="1"/>
</dbReference>
<dbReference type="PANTHER" id="PTHR28069:SF2">
    <property type="entry name" value="GH20023P"/>
    <property type="match status" value="1"/>
</dbReference>
<name>A0A8K1FAU4_PYTOL</name>
<accession>A0A8K1FAU4</accession>
<evidence type="ECO:0000313" key="2">
    <source>
        <dbReference type="EMBL" id="TMW56580.1"/>
    </source>
</evidence>
<gene>
    <name evidence="2" type="ORF">Poli38472_006590</name>
</gene>
<comment type="caution">
    <text evidence="2">The sequence shown here is derived from an EMBL/GenBank/DDBJ whole genome shotgun (WGS) entry which is preliminary data.</text>
</comment>
<evidence type="ECO:0000259" key="1">
    <source>
        <dbReference type="Pfam" id="PF20179"/>
    </source>
</evidence>
<keyword evidence="3" id="KW-1185">Reference proteome</keyword>
<dbReference type="Proteomes" id="UP000794436">
    <property type="component" value="Unassembled WGS sequence"/>
</dbReference>
<dbReference type="OrthoDB" id="432970at2759"/>
<feature type="domain" description="Mitochondrial splicing suppressor 51-like C-terminal" evidence="1">
    <location>
        <begin position="46"/>
        <end position="227"/>
    </location>
</feature>
<dbReference type="AlphaFoldDB" id="A0A8K1FAU4"/>